<organism evidence="2 3">
    <name type="scientific">Caldibacillus debilis</name>
    <dbReference type="NCBI Taxonomy" id="301148"/>
    <lineage>
        <taxon>Bacteria</taxon>
        <taxon>Bacillati</taxon>
        <taxon>Bacillota</taxon>
        <taxon>Bacilli</taxon>
        <taxon>Bacillales</taxon>
        <taxon>Bacillaceae</taxon>
        <taxon>Caldibacillus</taxon>
    </lineage>
</organism>
<dbReference type="STRING" id="301148.B4135_4124"/>
<gene>
    <name evidence="2" type="ORF">B4135_4124</name>
</gene>
<reference evidence="2 3" key="1">
    <citation type="submission" date="2016-01" db="EMBL/GenBank/DDBJ databases">
        <title>Draft Genome Sequences of Seven Thermophilic Sporeformers Isolated from Foods.</title>
        <authorList>
            <person name="Berendsen E.M."/>
            <person name="Wells-Bennik M.H."/>
            <person name="Krawcyk A.O."/>
            <person name="De Jong A."/>
            <person name="Holsappel S."/>
            <person name="Eijlander R.T."/>
            <person name="Kuipers O.P."/>
        </authorList>
    </citation>
    <scope>NUCLEOTIDE SEQUENCE [LARGE SCALE GENOMIC DNA]</scope>
    <source>
        <strain evidence="2 3">B4135</strain>
    </source>
</reference>
<evidence type="ECO:0000313" key="3">
    <source>
        <dbReference type="Proteomes" id="UP000075683"/>
    </source>
</evidence>
<comment type="caution">
    <text evidence="2">The sequence shown here is derived from an EMBL/GenBank/DDBJ whole genome shotgun (WGS) entry which is preliminary data.</text>
</comment>
<dbReference type="AlphaFoldDB" id="A0A150L7W8"/>
<dbReference type="EMBL" id="LQYT01000140">
    <property type="protein sequence ID" value="KYD08407.1"/>
    <property type="molecule type" value="Genomic_DNA"/>
</dbReference>
<proteinExistence type="predicted"/>
<evidence type="ECO:0000313" key="2">
    <source>
        <dbReference type="EMBL" id="KYD08407.1"/>
    </source>
</evidence>
<dbReference type="Proteomes" id="UP000075683">
    <property type="component" value="Unassembled WGS sequence"/>
</dbReference>
<accession>A0A150L7W8</accession>
<feature type="region of interest" description="Disordered" evidence="1">
    <location>
        <begin position="1"/>
        <end position="30"/>
    </location>
</feature>
<sequence length="74" mass="8364">MAKEGKRFLHRRPGKRAFSTGIPGKNRPCRAKDLPGKVSGKKGFFAHLFIASHPPIEYNKRVNGSYRKRKGEAK</sequence>
<evidence type="ECO:0000256" key="1">
    <source>
        <dbReference type="SAM" id="MobiDB-lite"/>
    </source>
</evidence>
<protein>
    <submittedName>
        <fullName evidence="2">Uncharacterized protein</fullName>
    </submittedName>
</protein>
<name>A0A150L7W8_9BACI</name>